<dbReference type="InterPro" id="IPR003395">
    <property type="entry name" value="RecF/RecN/SMC_N"/>
</dbReference>
<dbReference type="PANTHER" id="PTHR45916">
    <property type="entry name" value="STRUCTURAL MAINTENANCE OF CHROMOSOMES PROTEIN 5"/>
    <property type="match status" value="1"/>
</dbReference>
<dbReference type="Proteomes" id="UP001152798">
    <property type="component" value="Chromosome 3"/>
</dbReference>
<dbReference type="EMBL" id="OV725079">
    <property type="protein sequence ID" value="CAH1394641.1"/>
    <property type="molecule type" value="Genomic_DNA"/>
</dbReference>
<gene>
    <name evidence="6" type="ORF">NEZAVI_LOCUS5103</name>
</gene>
<dbReference type="PANTHER" id="PTHR45916:SF1">
    <property type="entry name" value="STRUCTURAL MAINTENANCE OF CHROMOSOMES PROTEIN 5"/>
    <property type="match status" value="1"/>
</dbReference>
<evidence type="ECO:0000313" key="6">
    <source>
        <dbReference type="EMBL" id="CAH1394641.1"/>
    </source>
</evidence>
<dbReference type="GO" id="GO:0000724">
    <property type="term" value="P:double-strand break repair via homologous recombination"/>
    <property type="evidence" value="ECO:0007669"/>
    <property type="project" value="TreeGrafter"/>
</dbReference>
<dbReference type="InterPro" id="IPR027417">
    <property type="entry name" value="P-loop_NTPase"/>
</dbReference>
<reference evidence="6" key="1">
    <citation type="submission" date="2022-01" db="EMBL/GenBank/DDBJ databases">
        <authorList>
            <person name="King R."/>
        </authorList>
    </citation>
    <scope>NUCLEOTIDE SEQUENCE</scope>
</reference>
<evidence type="ECO:0000256" key="4">
    <source>
        <dbReference type="SAM" id="Coils"/>
    </source>
</evidence>
<keyword evidence="3 4" id="KW-0175">Coiled coil</keyword>
<evidence type="ECO:0000313" key="7">
    <source>
        <dbReference type="Proteomes" id="UP001152798"/>
    </source>
</evidence>
<protein>
    <recommendedName>
        <fullName evidence="2">Structural maintenance of chromosomes protein 5</fullName>
    </recommendedName>
</protein>
<evidence type="ECO:0000256" key="3">
    <source>
        <dbReference type="ARBA" id="ARBA00023054"/>
    </source>
</evidence>
<keyword evidence="7" id="KW-1185">Reference proteome</keyword>
<name>A0A9P0EI57_NEZVI</name>
<dbReference type="OrthoDB" id="10254973at2759"/>
<proteinExistence type="inferred from homology"/>
<dbReference type="GO" id="GO:0005634">
    <property type="term" value="C:nucleus"/>
    <property type="evidence" value="ECO:0007669"/>
    <property type="project" value="TreeGrafter"/>
</dbReference>
<feature type="coiled-coil region" evidence="4">
    <location>
        <begin position="746"/>
        <end position="780"/>
    </location>
</feature>
<feature type="coiled-coil region" evidence="4">
    <location>
        <begin position="345"/>
        <end position="398"/>
    </location>
</feature>
<comment type="similarity">
    <text evidence="1">Belongs to the SMC family. SMC5 subfamily.</text>
</comment>
<dbReference type="GO" id="GO:0030915">
    <property type="term" value="C:Smc5-Smc6 complex"/>
    <property type="evidence" value="ECO:0007669"/>
    <property type="project" value="TreeGrafter"/>
</dbReference>
<evidence type="ECO:0000256" key="1">
    <source>
        <dbReference type="ARBA" id="ARBA00010171"/>
    </source>
</evidence>
<evidence type="ECO:0000259" key="5">
    <source>
        <dbReference type="Pfam" id="PF02463"/>
    </source>
</evidence>
<dbReference type="Pfam" id="PF02463">
    <property type="entry name" value="SMC_N"/>
    <property type="match status" value="1"/>
</dbReference>
<organism evidence="6 7">
    <name type="scientific">Nezara viridula</name>
    <name type="common">Southern green stink bug</name>
    <name type="synonym">Cimex viridulus</name>
    <dbReference type="NCBI Taxonomy" id="85310"/>
    <lineage>
        <taxon>Eukaryota</taxon>
        <taxon>Metazoa</taxon>
        <taxon>Ecdysozoa</taxon>
        <taxon>Arthropoda</taxon>
        <taxon>Hexapoda</taxon>
        <taxon>Insecta</taxon>
        <taxon>Pterygota</taxon>
        <taxon>Neoptera</taxon>
        <taxon>Paraneoptera</taxon>
        <taxon>Hemiptera</taxon>
        <taxon>Heteroptera</taxon>
        <taxon>Panheteroptera</taxon>
        <taxon>Pentatomomorpha</taxon>
        <taxon>Pentatomoidea</taxon>
        <taxon>Pentatomidae</taxon>
        <taxon>Pentatominae</taxon>
        <taxon>Nezara</taxon>
    </lineage>
</organism>
<dbReference type="SUPFAM" id="SSF52540">
    <property type="entry name" value="P-loop containing nucleoside triphosphate hydrolases"/>
    <property type="match status" value="1"/>
</dbReference>
<evidence type="ECO:0000256" key="2">
    <source>
        <dbReference type="ARBA" id="ARBA00018687"/>
    </source>
</evidence>
<dbReference type="Gene3D" id="3.40.50.300">
    <property type="entry name" value="P-loop containing nucleotide triphosphate hydrolases"/>
    <property type="match status" value="2"/>
</dbReference>
<feature type="coiled-coil region" evidence="4">
    <location>
        <begin position="201"/>
        <end position="316"/>
    </location>
</feature>
<feature type="domain" description="RecF/RecN/SMC N-terminal" evidence="5">
    <location>
        <begin position="27"/>
        <end position="1014"/>
    </location>
</feature>
<accession>A0A9P0EI57</accession>
<dbReference type="GO" id="GO:0003697">
    <property type="term" value="F:single-stranded DNA binding"/>
    <property type="evidence" value="ECO:0007669"/>
    <property type="project" value="TreeGrafter"/>
</dbReference>
<sequence length="1060" mass="121755">MCDSPNHGFFRHFFQYYTKMKFSRGSIVRIHLKDFLTFDEIEMSPKNKLNLVIGPNGAGKSTFVCAIVLGLGGKPNVIGRSPNVADYIKHGCEKAVIDLELYNPDGANFVISRHITSNSSSWFLQGKPTTLKKIETLTQELNIQINNLCQILPQDRVQDFAKMDQKQLLENTQKAIDQELSEQFEELKSIRTSIIKREEMLADLLIKFDNEKQKSKRMEADVKSYKEKQDILEKITLIKKKLQWLLYEEKNELRKKMQVTYETAKQQYEALKKSLEPLLKKIKEVEAERENLKKNSKNEEQNNNRISQSLQELLRNHLRFKDKIVKIKDDLKSKLDAEAQKDMTIQEIQKQIREIENSLPQVNEATLLHDIRKCDLEIDLMLKKVSQARNQERELQDQSSAVNNIVRGLQYKLDQLNSVAEKKLGLLTSRFEDVAKAHQWVLENQDQFEKKVYAPIFLEVNVPDTNHARYFEHIISNKDLVAFVCEDAKDMTKLLRILRDGKNLKINAITSTPLQYSLQEMFQPRIPLASLQRFGFKNYLIDLIEGPDVILKYLCSSYNLHNIPIGSNKVEDYIDHIPKELRAFFTETSFHKVNISKYTGEKIQTVGEVGGSYFLSFTLNKDLITACSQELQRKFEDSKGIENQLKEVAEMRQGLDVEVNTTRNKKREFSRQLEYLKASSVRLRVKREELDEITKKKIDPAVEEAKAKQAIEGCVKEIISNEAETVKVISSYMKSKVANELFGLQLQQTSALVKKKENESKEMETAAVAARDEAEKVKAECIRIKTELKAIHQKAKEMTEGLDANDPAFIEKYNPLFRKLPGDRNSLQEHLIETEAMAKCLQGIVGSNVIEEYEASLKQMAQLEKEVTKLKANHSGIVSKASELLSTWLPKLQDLIEDINDKFGAFFAAMGCAGAVQLDQGSNPSQYENYGLMIKVKFRNEYELQALDSYTQSGGERALTTAVFLLSLQTISKVPFRCVDEINQGMDEINEKRVYHLIMNSISTCDTAQYFLVTPTLLPGVTYPDGTAVHCVHSTKEQVAYDDIHWNKERYFRRLGIHEE</sequence>
<dbReference type="AlphaFoldDB" id="A0A9P0EI57"/>